<protein>
    <submittedName>
        <fullName evidence="4">FAD-dependent oxidoreductase</fullName>
    </submittedName>
</protein>
<dbReference type="InterPro" id="IPR008143">
    <property type="entry name" value="Ala_DH/PNT_CS2"/>
</dbReference>
<keyword evidence="5" id="KW-1185">Reference proteome</keyword>
<reference evidence="4 5" key="1">
    <citation type="submission" date="2020-04" db="EMBL/GenBank/DDBJ databases">
        <title>Novel species.</title>
        <authorList>
            <person name="Teo W.F.A."/>
            <person name="Lipun K."/>
            <person name="Srisuk N."/>
            <person name="Duangmal K."/>
        </authorList>
    </citation>
    <scope>NUCLEOTIDE SEQUENCE [LARGE SCALE GENOMIC DNA]</scope>
    <source>
        <strain evidence="4 5">K13G38</strain>
    </source>
</reference>
<evidence type="ECO:0000259" key="2">
    <source>
        <dbReference type="Pfam" id="PF04324"/>
    </source>
</evidence>
<evidence type="ECO:0000313" key="5">
    <source>
        <dbReference type="Proteomes" id="UP000715441"/>
    </source>
</evidence>
<dbReference type="InterPro" id="IPR007419">
    <property type="entry name" value="BFD-like_2Fe2S-bd_dom"/>
</dbReference>
<keyword evidence="1" id="KW-0560">Oxidoreductase</keyword>
<dbReference type="InterPro" id="IPR041854">
    <property type="entry name" value="BFD-like_2Fe2S-bd_dom_sf"/>
</dbReference>
<dbReference type="RefSeq" id="WP_168520830.1">
    <property type="nucleotide sequence ID" value="NZ_JAAXLS010000040.1"/>
</dbReference>
<dbReference type="SUPFAM" id="SSF51905">
    <property type="entry name" value="FAD/NAD(P)-binding domain"/>
    <property type="match status" value="1"/>
</dbReference>
<comment type="caution">
    <text evidence="4">The sequence shown here is derived from an EMBL/GenBank/DDBJ whole genome shotgun (WGS) entry which is preliminary data.</text>
</comment>
<dbReference type="PANTHER" id="PTHR42949:SF3">
    <property type="entry name" value="ANAEROBIC GLYCEROL-3-PHOSPHATE DEHYDROGENASE SUBUNIT B"/>
    <property type="match status" value="1"/>
</dbReference>
<evidence type="ECO:0000313" key="4">
    <source>
        <dbReference type="EMBL" id="NKQ57706.1"/>
    </source>
</evidence>
<name>A0ABX1JGN1_9PSEU</name>
<organism evidence="4 5">
    <name type="scientific">Amycolatopsis acididurans</name>
    <dbReference type="NCBI Taxonomy" id="2724524"/>
    <lineage>
        <taxon>Bacteria</taxon>
        <taxon>Bacillati</taxon>
        <taxon>Actinomycetota</taxon>
        <taxon>Actinomycetes</taxon>
        <taxon>Pseudonocardiales</taxon>
        <taxon>Pseudonocardiaceae</taxon>
        <taxon>Amycolatopsis</taxon>
    </lineage>
</organism>
<dbReference type="Gene3D" id="3.50.50.60">
    <property type="entry name" value="FAD/NAD(P)-binding domain"/>
    <property type="match status" value="2"/>
</dbReference>
<dbReference type="InterPro" id="IPR023753">
    <property type="entry name" value="FAD/NAD-binding_dom"/>
</dbReference>
<dbReference type="Gene3D" id="1.10.10.1100">
    <property type="entry name" value="BFD-like [2Fe-2S]-binding domain"/>
    <property type="match status" value="1"/>
</dbReference>
<proteinExistence type="predicted"/>
<sequence length="461" mass="48516">MSEELLVVGAGPAGMAAALAAHRLGATVTVLDENTRPGGQIYRQPLTAEALSARGSDPKARAGQAMVDAFTEAGIRYVPETVCWGASPPRRVQVFTEGPGTRDIHARSVILATGAYERPVPFPGWTLPGVMTAGGAQVFLKSQGIVPGRRFLLAGSGPLQFALAAQLVKAGARVEAVVDVTRPWSRQTLAGLPGLAAYPAVIREAAGLIKTLTRARVPVIWGAGMRRALGTTQVEVAEIGGVDGDWRPTGDRVRRFTVDTVCLGYGFVPSTELATLLRCELRHDLFAGGWVPSKAETMETSQELVYAAGDGSGIGGSVVAELEGEIAGISAALRLGYGRGDEEVLLRRAKLQATLRRMRRFTRALGRVMTPKEGVGEWLTGETVVCRCEEVRDSDIRAAIDQGACGLRGVKLRTRAGMGLCQARMCAPAIAAAYGEAFGGGPAAPPRPQIPIKPVGGHVLL</sequence>
<dbReference type="PRINTS" id="PR00368">
    <property type="entry name" value="FADPNR"/>
</dbReference>
<evidence type="ECO:0000259" key="3">
    <source>
        <dbReference type="Pfam" id="PF07992"/>
    </source>
</evidence>
<dbReference type="PRINTS" id="PR00411">
    <property type="entry name" value="PNDRDTASEI"/>
</dbReference>
<dbReference type="PROSITE" id="PS00837">
    <property type="entry name" value="ALADH_PNT_2"/>
    <property type="match status" value="1"/>
</dbReference>
<dbReference type="InterPro" id="IPR017224">
    <property type="entry name" value="Opine_Oxase_asu/HCN_bsu"/>
</dbReference>
<dbReference type="CDD" id="cd19946">
    <property type="entry name" value="GlpA-like_Fer2_BFD-like"/>
    <property type="match status" value="1"/>
</dbReference>
<dbReference type="Proteomes" id="UP000715441">
    <property type="component" value="Unassembled WGS sequence"/>
</dbReference>
<accession>A0ABX1JGN1</accession>
<dbReference type="InterPro" id="IPR036188">
    <property type="entry name" value="FAD/NAD-bd_sf"/>
</dbReference>
<dbReference type="Pfam" id="PF07992">
    <property type="entry name" value="Pyr_redox_2"/>
    <property type="match status" value="1"/>
</dbReference>
<gene>
    <name evidence="4" type="ORF">HFP15_33075</name>
</gene>
<dbReference type="EMBL" id="JAAXLS010000040">
    <property type="protein sequence ID" value="NKQ57706.1"/>
    <property type="molecule type" value="Genomic_DNA"/>
</dbReference>
<dbReference type="PIRSF" id="PIRSF037495">
    <property type="entry name" value="Opine_OX_OoxA/HcnB"/>
    <property type="match status" value="1"/>
</dbReference>
<feature type="domain" description="BFD-like [2Fe-2S]-binding" evidence="2">
    <location>
        <begin position="384"/>
        <end position="431"/>
    </location>
</feature>
<dbReference type="PANTHER" id="PTHR42949">
    <property type="entry name" value="ANAEROBIC GLYCEROL-3-PHOSPHATE DEHYDROGENASE SUBUNIT B"/>
    <property type="match status" value="1"/>
</dbReference>
<dbReference type="InterPro" id="IPR051691">
    <property type="entry name" value="Metab_Enz_Cyan_OpOx_G3PDH"/>
</dbReference>
<feature type="domain" description="FAD/NAD(P)-binding" evidence="3">
    <location>
        <begin position="5"/>
        <end position="312"/>
    </location>
</feature>
<evidence type="ECO:0000256" key="1">
    <source>
        <dbReference type="ARBA" id="ARBA00023002"/>
    </source>
</evidence>
<dbReference type="Pfam" id="PF04324">
    <property type="entry name" value="Fer2_BFD"/>
    <property type="match status" value="1"/>
</dbReference>